<accession>A0A151NFU2</accession>
<organism evidence="2 3">
    <name type="scientific">Alligator mississippiensis</name>
    <name type="common">American alligator</name>
    <dbReference type="NCBI Taxonomy" id="8496"/>
    <lineage>
        <taxon>Eukaryota</taxon>
        <taxon>Metazoa</taxon>
        <taxon>Chordata</taxon>
        <taxon>Craniata</taxon>
        <taxon>Vertebrata</taxon>
        <taxon>Euteleostomi</taxon>
        <taxon>Archelosauria</taxon>
        <taxon>Archosauria</taxon>
        <taxon>Crocodylia</taxon>
        <taxon>Alligatoridae</taxon>
        <taxon>Alligatorinae</taxon>
        <taxon>Alligator</taxon>
    </lineage>
</organism>
<dbReference type="EMBL" id="AKHW03003146">
    <property type="protein sequence ID" value="KYO35620.1"/>
    <property type="molecule type" value="Genomic_DNA"/>
</dbReference>
<name>A0A151NFU2_ALLMI</name>
<dbReference type="Proteomes" id="UP000050525">
    <property type="component" value="Unassembled WGS sequence"/>
</dbReference>
<reference evidence="2 3" key="1">
    <citation type="journal article" date="2012" name="Genome Biol.">
        <title>Sequencing three crocodilian genomes to illuminate the evolution of archosaurs and amniotes.</title>
        <authorList>
            <person name="St John J.A."/>
            <person name="Braun E.L."/>
            <person name="Isberg S.R."/>
            <person name="Miles L.G."/>
            <person name="Chong A.Y."/>
            <person name="Gongora J."/>
            <person name="Dalzell P."/>
            <person name="Moran C."/>
            <person name="Bed'hom B."/>
            <person name="Abzhanov A."/>
            <person name="Burgess S.C."/>
            <person name="Cooksey A.M."/>
            <person name="Castoe T.A."/>
            <person name="Crawford N.G."/>
            <person name="Densmore L.D."/>
            <person name="Drew J.C."/>
            <person name="Edwards S.V."/>
            <person name="Faircloth B.C."/>
            <person name="Fujita M.K."/>
            <person name="Greenwold M.J."/>
            <person name="Hoffmann F.G."/>
            <person name="Howard J.M."/>
            <person name="Iguchi T."/>
            <person name="Janes D.E."/>
            <person name="Khan S.Y."/>
            <person name="Kohno S."/>
            <person name="de Koning A.J."/>
            <person name="Lance S.L."/>
            <person name="McCarthy F.M."/>
            <person name="McCormack J.E."/>
            <person name="Merchant M.E."/>
            <person name="Peterson D.G."/>
            <person name="Pollock D.D."/>
            <person name="Pourmand N."/>
            <person name="Raney B.J."/>
            <person name="Roessler K.A."/>
            <person name="Sanford J.R."/>
            <person name="Sawyer R.H."/>
            <person name="Schmidt C.J."/>
            <person name="Triplett E.W."/>
            <person name="Tuberville T.D."/>
            <person name="Venegas-Anaya M."/>
            <person name="Howard J.T."/>
            <person name="Jarvis E.D."/>
            <person name="Guillette L.J.Jr."/>
            <person name="Glenn T.C."/>
            <person name="Green R.E."/>
            <person name="Ray D.A."/>
        </authorList>
    </citation>
    <scope>NUCLEOTIDE SEQUENCE [LARGE SCALE GENOMIC DNA]</scope>
    <source>
        <strain evidence="2">KSC_2009_1</strain>
    </source>
</reference>
<gene>
    <name evidence="2" type="ORF">Y1Q_0013829</name>
</gene>
<evidence type="ECO:0000313" key="2">
    <source>
        <dbReference type="EMBL" id="KYO35620.1"/>
    </source>
</evidence>
<feature type="region of interest" description="Disordered" evidence="1">
    <location>
        <begin position="65"/>
        <end position="105"/>
    </location>
</feature>
<protein>
    <submittedName>
        <fullName evidence="2">Uncharacterized protein</fullName>
    </submittedName>
</protein>
<evidence type="ECO:0000313" key="3">
    <source>
        <dbReference type="Proteomes" id="UP000050525"/>
    </source>
</evidence>
<evidence type="ECO:0000256" key="1">
    <source>
        <dbReference type="SAM" id="MobiDB-lite"/>
    </source>
</evidence>
<proteinExistence type="predicted"/>
<comment type="caution">
    <text evidence="2">The sequence shown here is derived from an EMBL/GenBank/DDBJ whole genome shotgun (WGS) entry which is preliminary data.</text>
</comment>
<keyword evidence="3" id="KW-1185">Reference proteome</keyword>
<dbReference type="AlphaFoldDB" id="A0A151NFU2"/>
<sequence length="105" mass="11899">MQSGDTWSPRVGENEKVSVGFTFLCVHDCVEAVSRVSPRFYTSSQEMPFSDSFVFYFLIMSNHARRPPGSKADVKKQPGSKTKPAPGRRQQEMHVYPCPQRHVHG</sequence>